<dbReference type="AlphaFoldDB" id="A0A4Q7M9I6"/>
<organism evidence="2 3">
    <name type="scientific">Agromyces ramosus</name>
    <dbReference type="NCBI Taxonomy" id="33879"/>
    <lineage>
        <taxon>Bacteria</taxon>
        <taxon>Bacillati</taxon>
        <taxon>Actinomycetota</taxon>
        <taxon>Actinomycetes</taxon>
        <taxon>Micrococcales</taxon>
        <taxon>Microbacteriaceae</taxon>
        <taxon>Agromyces</taxon>
    </lineage>
</organism>
<dbReference type="Proteomes" id="UP000293289">
    <property type="component" value="Unassembled WGS sequence"/>
</dbReference>
<comment type="caution">
    <text evidence="2">The sequence shown here is derived from an EMBL/GenBank/DDBJ whole genome shotgun (WGS) entry which is preliminary data.</text>
</comment>
<gene>
    <name evidence="2" type="ORF">EV187_2701</name>
</gene>
<evidence type="ECO:0000313" key="3">
    <source>
        <dbReference type="Proteomes" id="UP000293289"/>
    </source>
</evidence>
<feature type="domain" description="DUF7882" evidence="1">
    <location>
        <begin position="1"/>
        <end position="92"/>
    </location>
</feature>
<name>A0A4Q7M9I6_9MICO</name>
<proteinExistence type="predicted"/>
<dbReference type="InterPro" id="IPR057204">
    <property type="entry name" value="DUF7882"/>
</dbReference>
<accession>A0A4Q7M9I6</accession>
<protein>
    <recommendedName>
        <fullName evidence="1">DUF7882 domain-containing protein</fullName>
    </recommendedName>
</protein>
<keyword evidence="3" id="KW-1185">Reference proteome</keyword>
<dbReference type="EMBL" id="SGWY01000003">
    <property type="protein sequence ID" value="RZS64321.1"/>
    <property type="molecule type" value="Genomic_DNA"/>
</dbReference>
<evidence type="ECO:0000313" key="2">
    <source>
        <dbReference type="EMBL" id="RZS64321.1"/>
    </source>
</evidence>
<dbReference type="Pfam" id="PF25355">
    <property type="entry name" value="DUF7882"/>
    <property type="match status" value="1"/>
</dbReference>
<sequence>MGYLLYDKSREIEVDDRVLAHLQVVIVDKLRRRESFAINLRDDGATVTMWVTVSTPIQFIYAGNRQPRINGAWVQLLAGEASLWGTLELLPEPVEVLSDVAAVATPEAEPVG</sequence>
<reference evidence="2 3" key="1">
    <citation type="submission" date="2019-02" db="EMBL/GenBank/DDBJ databases">
        <title>Genomic Encyclopedia of Type Strains, Phase IV (KMG-IV): sequencing the most valuable type-strain genomes for metagenomic binning, comparative biology and taxonomic classification.</title>
        <authorList>
            <person name="Goeker M."/>
        </authorList>
    </citation>
    <scope>NUCLEOTIDE SEQUENCE [LARGE SCALE GENOMIC DNA]</scope>
    <source>
        <strain evidence="2 3">DSM 43045</strain>
    </source>
</reference>
<evidence type="ECO:0000259" key="1">
    <source>
        <dbReference type="Pfam" id="PF25355"/>
    </source>
</evidence>